<gene>
    <name evidence="2" type="ORF">SAMN04488121_101636</name>
</gene>
<dbReference type="STRING" id="104663.SAMN04488121_101636"/>
<feature type="domain" description="DUF6443" evidence="1">
    <location>
        <begin position="71"/>
        <end position="200"/>
    </location>
</feature>
<reference evidence="2 3" key="1">
    <citation type="submission" date="2016-10" db="EMBL/GenBank/DDBJ databases">
        <authorList>
            <person name="de Groot N.N."/>
        </authorList>
    </citation>
    <scope>NUCLEOTIDE SEQUENCE [LARGE SCALE GENOMIC DNA]</scope>
    <source>
        <strain evidence="2 3">DSM 527</strain>
    </source>
</reference>
<evidence type="ECO:0000313" key="2">
    <source>
        <dbReference type="EMBL" id="SDF05127.1"/>
    </source>
</evidence>
<organism evidence="2 3">
    <name type="scientific">Chitinophaga filiformis</name>
    <name type="common">Myxococcus filiformis</name>
    <name type="synonym">Flexibacter filiformis</name>
    <dbReference type="NCBI Taxonomy" id="104663"/>
    <lineage>
        <taxon>Bacteria</taxon>
        <taxon>Pseudomonadati</taxon>
        <taxon>Bacteroidota</taxon>
        <taxon>Chitinophagia</taxon>
        <taxon>Chitinophagales</taxon>
        <taxon>Chitinophagaceae</taxon>
        <taxon>Chitinophaga</taxon>
    </lineage>
</organism>
<dbReference type="InterPro" id="IPR022385">
    <property type="entry name" value="Rhs_assc_core"/>
</dbReference>
<dbReference type="PANTHER" id="PTHR32305">
    <property type="match status" value="1"/>
</dbReference>
<dbReference type="OrthoDB" id="976756at2"/>
<dbReference type="RefSeq" id="WP_089828772.1">
    <property type="nucleotide sequence ID" value="NZ_FNBN01000001.1"/>
</dbReference>
<dbReference type="InterPro" id="IPR050708">
    <property type="entry name" value="T6SS_VgrG/RHS"/>
</dbReference>
<proteinExistence type="predicted"/>
<dbReference type="Gene3D" id="2.180.10.10">
    <property type="entry name" value="RHS repeat-associated core"/>
    <property type="match status" value="2"/>
</dbReference>
<sequence>MKFLRYTITLYLVTGCVITSFKVKAQNNYPNGSVRQNATPVPLPPVPGNNSINYIRVWEPDMPITDTVSVIAASRTIREVKQSTEYYDGLGRLQQTVAKGISALGRDMVVPVVYDSFGREQYKYMAYTQKNGNVNDGKFKSDPFNAQKAFYQDTILNPGMANESIFYRKVEYEASSLGRILKTYSPGNSWSNHPAENKYQLNIAGDSVRIWNLGSGIPTSNNTYAEGELFKEVLINEQGNQIIVYKDKEGRIILKKVQQSPNATAHAGWLCTYYVYDNVGNLCFVIPPLATEYAMRNSWNVSTVAKELCYRYQYDDRNRQIVEERPGTGRVFKVYDLRDRLAFTQDSVQRLKSPMEWYAVFYDARNRSVMTAIYKSTTTREVLQANINTASASTSISYQSPLQSDLALYYDDGSPLYTASNSVSVMNGFDSQNNAEFTIEIDADGAGSTSFMNASYALPGISMTSLTPLIYMYYDDYNYPGKLNLKNDDFAKLFSADTLYPEAFSGTYSMLTNGLPTGMKVRVLGTDKWLTTTTYYNDKGRPIQVVADNSVGGKDIYTSLYSFKGLMLASYMRHQNPKSITPEITILTSMTYDHAGRLTGIKKRLNDDARFERIIASYVYDELGQVGKKRLGVTSGGGALDSLVYTYNIRGWLNSINRNFVLTNSSASNWFGEELSYDYGFVTNYFNGNIAGSKWKSRSDGIPRAYGYSYDKASRLTTADFSQQNVANAAWTRDKMDFSVSNLTYDANGGISTMKQQGMNGTAIESMDNLTYNYFSNTNRLRTVADGNTKSTTALGDFVNGTNTGDDYSYDGNGNITSDLNKNITSISYNHLNLPTVITVAGKGNISYQYDALGNKLNKTVVDNSSGTAKTLVTDYSGGFIYKQDSLELVGHEEGRIRPLYMTGKPISYAFDYFEKDHLGSTRMILTDQPDSSAYAASMESAAATSEVAIFSNIEETRTDKPVGYPKSKTVEQNEYVAKLNAKVGGRKIGPSLVLRVMAGDTVQISSDGFYKTQGPDKSTNQVPVEDIVIGLIQSFGGSRATEGTHNVVGLGNADFSTGFYNNEYQRLKKRDTDGGASGRPRAYLNFVLFDDQFRMVEQNSGVRQMKAEPDELQKLVVDRMVMEKSGFFYVYTGNETEQDVYFDNLQVLLISGPVLEETHYYPFGLTMEAISSNALKGQKYAENRLKFNGIESNKDLGLNQYDAFFRNYDPQIGRWWQPDPKPVEGLSLYAGMYDNPVLISDLLGDTGIIGTRTLPVVEVRTRKYDRATLINNLINEWAQITGLNLTLKDGVLVNGGIRTNKGISMTARNEVLNLINSKGKVYIDFRNLPSQTIAKDWRVITKGDEDEIVINPADMENQQNGTSSDLNPMTFATGMTVLHELGHTFLHNNFEHSYTTITSFGVIDEVDERMNQIRNEMGKSWGQRTSYTTLEIGMNNYIPMSKSALLLLQKALPHIRAASSSRSEMTSAKEMGSFVLPTRGVITTPK</sequence>
<dbReference type="PANTHER" id="PTHR32305:SF15">
    <property type="entry name" value="PROTEIN RHSA-RELATED"/>
    <property type="match status" value="1"/>
</dbReference>
<dbReference type="PROSITE" id="PS51257">
    <property type="entry name" value="PROKAR_LIPOPROTEIN"/>
    <property type="match status" value="1"/>
</dbReference>
<evidence type="ECO:0000313" key="3">
    <source>
        <dbReference type="Proteomes" id="UP000199045"/>
    </source>
</evidence>
<accession>A0A1G7HX65</accession>
<dbReference type="EMBL" id="FNBN01000001">
    <property type="protein sequence ID" value="SDF05127.1"/>
    <property type="molecule type" value="Genomic_DNA"/>
</dbReference>
<dbReference type="NCBIfam" id="TIGR03696">
    <property type="entry name" value="Rhs_assc_core"/>
    <property type="match status" value="1"/>
</dbReference>
<dbReference type="Proteomes" id="UP000199045">
    <property type="component" value="Unassembled WGS sequence"/>
</dbReference>
<dbReference type="InterPro" id="IPR045619">
    <property type="entry name" value="DUF6443"/>
</dbReference>
<protein>
    <submittedName>
        <fullName evidence="2">RHS repeat-associated core domain-containing protein</fullName>
    </submittedName>
</protein>
<dbReference type="Pfam" id="PF20041">
    <property type="entry name" value="DUF6443"/>
    <property type="match status" value="1"/>
</dbReference>
<name>A0A1G7HX65_CHIFI</name>
<evidence type="ECO:0000259" key="1">
    <source>
        <dbReference type="Pfam" id="PF20041"/>
    </source>
</evidence>